<feature type="compositionally biased region" description="Basic and acidic residues" evidence="1">
    <location>
        <begin position="124"/>
        <end position="137"/>
    </location>
</feature>
<sequence length="175" mass="19207">MCVIRTKVGTTATLCATALVLWLCCPSCDLAAVSEVLVQLSKRQGSTDNISVIVVFLTDPERIASRVLDDPVLWERLKNGSTQDMADQNNGIDDPKSGLMLDLDIPASFKQNDKNSDLEVQRNQLRDFDEPATKQRGETPTPPADTADNSSGLVAIKQVSQKYYCWSYSPMVLPA</sequence>
<dbReference type="EMBL" id="OE179638">
    <property type="protein sequence ID" value="CAD7569338.1"/>
    <property type="molecule type" value="Genomic_DNA"/>
</dbReference>
<dbReference type="InterPro" id="IPR036457">
    <property type="entry name" value="PPM-type-like_dom_sf"/>
</dbReference>
<organism evidence="3">
    <name type="scientific">Timema californicum</name>
    <name type="common">California timema</name>
    <name type="synonym">Walking stick</name>
    <dbReference type="NCBI Taxonomy" id="61474"/>
    <lineage>
        <taxon>Eukaryota</taxon>
        <taxon>Metazoa</taxon>
        <taxon>Ecdysozoa</taxon>
        <taxon>Arthropoda</taxon>
        <taxon>Hexapoda</taxon>
        <taxon>Insecta</taxon>
        <taxon>Pterygota</taxon>
        <taxon>Neoptera</taxon>
        <taxon>Polyneoptera</taxon>
        <taxon>Phasmatodea</taxon>
        <taxon>Timematodea</taxon>
        <taxon>Timematoidea</taxon>
        <taxon>Timematidae</taxon>
        <taxon>Timema</taxon>
    </lineage>
</organism>
<keyword evidence="2" id="KW-0732">Signal</keyword>
<dbReference type="AlphaFoldDB" id="A0A7R9P420"/>
<proteinExistence type="predicted"/>
<feature type="chain" id="PRO_5030817729" evidence="2">
    <location>
        <begin position="32"/>
        <end position="175"/>
    </location>
</feature>
<name>A0A7R9P420_TIMCA</name>
<protein>
    <submittedName>
        <fullName evidence="3">(California timema) hypothetical protein</fullName>
    </submittedName>
</protein>
<reference evidence="3" key="1">
    <citation type="submission" date="2020-11" db="EMBL/GenBank/DDBJ databases">
        <authorList>
            <person name="Tran Van P."/>
        </authorList>
    </citation>
    <scope>NUCLEOTIDE SEQUENCE</scope>
</reference>
<feature type="signal peptide" evidence="2">
    <location>
        <begin position="1"/>
        <end position="31"/>
    </location>
</feature>
<accession>A0A7R9P420</accession>
<evidence type="ECO:0000313" key="3">
    <source>
        <dbReference type="EMBL" id="CAD7569338.1"/>
    </source>
</evidence>
<feature type="region of interest" description="Disordered" evidence="1">
    <location>
        <begin position="124"/>
        <end position="151"/>
    </location>
</feature>
<evidence type="ECO:0000256" key="1">
    <source>
        <dbReference type="SAM" id="MobiDB-lite"/>
    </source>
</evidence>
<evidence type="ECO:0000256" key="2">
    <source>
        <dbReference type="SAM" id="SignalP"/>
    </source>
</evidence>
<dbReference type="SUPFAM" id="SSF81606">
    <property type="entry name" value="PP2C-like"/>
    <property type="match status" value="1"/>
</dbReference>
<gene>
    <name evidence="3" type="ORF">TCMB3V08_LOCUS2078</name>
</gene>